<sequence length="143" mass="15437">MHNDILVPTDGGERIDDVIDYAVGIATQSDATVHSLAVVDERVLSDLDGDLEESVHETLETKSNHWVAAVADAATNAGLETVSETRFGDPSEQILEYATDADIDLIVLGQRGADHYNNEQLGSVSNRIVTDTSHPVLVYPISH</sequence>
<dbReference type="InterPro" id="IPR014729">
    <property type="entry name" value="Rossmann-like_a/b/a_fold"/>
</dbReference>
<dbReference type="PANTHER" id="PTHR46268:SF6">
    <property type="entry name" value="UNIVERSAL STRESS PROTEIN UP12"/>
    <property type="match status" value="1"/>
</dbReference>
<accession>A0A1N7F880</accession>
<feature type="domain" description="UspA" evidence="2">
    <location>
        <begin position="1"/>
        <end position="140"/>
    </location>
</feature>
<name>A0A1N7F880_9EURY</name>
<dbReference type="InterPro" id="IPR006016">
    <property type="entry name" value="UspA"/>
</dbReference>
<comment type="similarity">
    <text evidence="1">Belongs to the universal stress protein A family.</text>
</comment>
<evidence type="ECO:0000313" key="4">
    <source>
        <dbReference type="Proteomes" id="UP000185936"/>
    </source>
</evidence>
<dbReference type="PRINTS" id="PR01438">
    <property type="entry name" value="UNVRSLSTRESS"/>
</dbReference>
<dbReference type="Gene3D" id="3.40.50.620">
    <property type="entry name" value="HUPs"/>
    <property type="match status" value="1"/>
</dbReference>
<evidence type="ECO:0000259" key="2">
    <source>
        <dbReference type="Pfam" id="PF00582"/>
    </source>
</evidence>
<reference evidence="4" key="1">
    <citation type="submission" date="2017-01" db="EMBL/GenBank/DDBJ databases">
        <authorList>
            <person name="Varghese N."/>
            <person name="Submissions S."/>
        </authorList>
    </citation>
    <scope>NUCLEOTIDE SEQUENCE [LARGE SCALE GENOMIC DNA]</scope>
    <source>
        <strain evidence="4">type strain: HArc-</strain>
    </source>
</reference>
<dbReference type="Proteomes" id="UP000185936">
    <property type="component" value="Unassembled WGS sequence"/>
</dbReference>
<dbReference type="OrthoDB" id="105697at2157"/>
<dbReference type="EMBL" id="FTNR01000006">
    <property type="protein sequence ID" value="SIR96520.1"/>
    <property type="molecule type" value="Genomic_DNA"/>
</dbReference>
<dbReference type="AlphaFoldDB" id="A0A1N7F880"/>
<dbReference type="Pfam" id="PF00582">
    <property type="entry name" value="Usp"/>
    <property type="match status" value="1"/>
</dbReference>
<dbReference type="STRING" id="308853.SAMN05421752_10667"/>
<proteinExistence type="inferred from homology"/>
<keyword evidence="4" id="KW-1185">Reference proteome</keyword>
<gene>
    <name evidence="3" type="ORF">SAMN05421752_10667</name>
</gene>
<evidence type="ECO:0000313" key="3">
    <source>
        <dbReference type="EMBL" id="SIR96520.1"/>
    </source>
</evidence>
<protein>
    <submittedName>
        <fullName evidence="3">Nucleotide-binding universal stress protein, UspA family</fullName>
    </submittedName>
</protein>
<dbReference type="SUPFAM" id="SSF52402">
    <property type="entry name" value="Adenine nucleotide alpha hydrolases-like"/>
    <property type="match status" value="1"/>
</dbReference>
<evidence type="ECO:0000256" key="1">
    <source>
        <dbReference type="ARBA" id="ARBA00008791"/>
    </source>
</evidence>
<dbReference type="CDD" id="cd00293">
    <property type="entry name" value="USP-like"/>
    <property type="match status" value="1"/>
</dbReference>
<organism evidence="3 4">
    <name type="scientific">Natronorubrum thiooxidans</name>
    <dbReference type="NCBI Taxonomy" id="308853"/>
    <lineage>
        <taxon>Archaea</taxon>
        <taxon>Methanobacteriati</taxon>
        <taxon>Methanobacteriota</taxon>
        <taxon>Stenosarchaea group</taxon>
        <taxon>Halobacteria</taxon>
        <taxon>Halobacteriales</taxon>
        <taxon>Natrialbaceae</taxon>
        <taxon>Natronorubrum</taxon>
    </lineage>
</organism>
<dbReference type="PANTHER" id="PTHR46268">
    <property type="entry name" value="STRESS RESPONSE PROTEIN NHAX"/>
    <property type="match status" value="1"/>
</dbReference>
<dbReference type="InterPro" id="IPR006015">
    <property type="entry name" value="Universal_stress_UspA"/>
</dbReference>
<dbReference type="RefSeq" id="WP_076609013.1">
    <property type="nucleotide sequence ID" value="NZ_FTNR01000006.1"/>
</dbReference>